<sequence length="28" mass="3193">MSDILRTSRASLSAAERKWDKSRDPSDL</sequence>
<dbReference type="EMBL" id="GBXM01005935">
    <property type="protein sequence ID" value="JAI02643.1"/>
    <property type="molecule type" value="Transcribed_RNA"/>
</dbReference>
<accession>A0A0E9XIT4</accession>
<evidence type="ECO:0000313" key="2">
    <source>
        <dbReference type="EMBL" id="JAI02643.1"/>
    </source>
</evidence>
<evidence type="ECO:0000256" key="1">
    <source>
        <dbReference type="SAM" id="MobiDB-lite"/>
    </source>
</evidence>
<feature type="compositionally biased region" description="Basic and acidic residues" evidence="1">
    <location>
        <begin position="15"/>
        <end position="28"/>
    </location>
</feature>
<protein>
    <submittedName>
        <fullName evidence="2">Uncharacterized protein</fullName>
    </submittedName>
</protein>
<dbReference type="AlphaFoldDB" id="A0A0E9XIT4"/>
<organism evidence="2">
    <name type="scientific">Anguilla anguilla</name>
    <name type="common">European freshwater eel</name>
    <name type="synonym">Muraena anguilla</name>
    <dbReference type="NCBI Taxonomy" id="7936"/>
    <lineage>
        <taxon>Eukaryota</taxon>
        <taxon>Metazoa</taxon>
        <taxon>Chordata</taxon>
        <taxon>Craniata</taxon>
        <taxon>Vertebrata</taxon>
        <taxon>Euteleostomi</taxon>
        <taxon>Actinopterygii</taxon>
        <taxon>Neopterygii</taxon>
        <taxon>Teleostei</taxon>
        <taxon>Anguilliformes</taxon>
        <taxon>Anguillidae</taxon>
        <taxon>Anguilla</taxon>
    </lineage>
</organism>
<name>A0A0E9XIT4_ANGAN</name>
<reference evidence="2" key="2">
    <citation type="journal article" date="2015" name="Fish Shellfish Immunol.">
        <title>Early steps in the European eel (Anguilla anguilla)-Vibrio vulnificus interaction in the gills: Role of the RtxA13 toxin.</title>
        <authorList>
            <person name="Callol A."/>
            <person name="Pajuelo D."/>
            <person name="Ebbesson L."/>
            <person name="Teles M."/>
            <person name="MacKenzie S."/>
            <person name="Amaro C."/>
        </authorList>
    </citation>
    <scope>NUCLEOTIDE SEQUENCE</scope>
</reference>
<proteinExistence type="predicted"/>
<reference evidence="2" key="1">
    <citation type="submission" date="2014-11" db="EMBL/GenBank/DDBJ databases">
        <authorList>
            <person name="Amaro Gonzalez C."/>
        </authorList>
    </citation>
    <scope>NUCLEOTIDE SEQUENCE</scope>
</reference>
<feature type="region of interest" description="Disordered" evidence="1">
    <location>
        <begin position="1"/>
        <end position="28"/>
    </location>
</feature>